<dbReference type="InterPro" id="IPR039728">
    <property type="entry name" value="GLG1"/>
</dbReference>
<name>A0AAD4MU97_9BILA</name>
<dbReference type="EMBL" id="JAKKPZ010000047">
    <property type="protein sequence ID" value="KAI1706472.1"/>
    <property type="molecule type" value="Genomic_DNA"/>
</dbReference>
<evidence type="ECO:0000256" key="1">
    <source>
        <dbReference type="ARBA" id="ARBA00004479"/>
    </source>
</evidence>
<organism evidence="12 13">
    <name type="scientific">Ditylenchus destructor</name>
    <dbReference type="NCBI Taxonomy" id="166010"/>
    <lineage>
        <taxon>Eukaryota</taxon>
        <taxon>Metazoa</taxon>
        <taxon>Ecdysozoa</taxon>
        <taxon>Nematoda</taxon>
        <taxon>Chromadorea</taxon>
        <taxon>Rhabditida</taxon>
        <taxon>Tylenchina</taxon>
        <taxon>Tylenchomorpha</taxon>
        <taxon>Sphaerularioidea</taxon>
        <taxon>Anguinidae</taxon>
        <taxon>Anguininae</taxon>
        <taxon>Ditylenchus</taxon>
    </lineage>
</organism>
<evidence type="ECO:0000256" key="11">
    <source>
        <dbReference type="SAM" id="SignalP"/>
    </source>
</evidence>
<dbReference type="GO" id="GO:0017134">
    <property type="term" value="F:fibroblast growth factor binding"/>
    <property type="evidence" value="ECO:0007669"/>
    <property type="project" value="TreeGrafter"/>
</dbReference>
<evidence type="ECO:0000256" key="7">
    <source>
        <dbReference type="ARBA" id="ARBA00023180"/>
    </source>
</evidence>
<evidence type="ECO:0000256" key="9">
    <source>
        <dbReference type="SAM" id="MobiDB-lite"/>
    </source>
</evidence>
<evidence type="ECO:0000256" key="6">
    <source>
        <dbReference type="ARBA" id="ARBA00023136"/>
    </source>
</evidence>
<evidence type="ECO:0000256" key="5">
    <source>
        <dbReference type="ARBA" id="ARBA00022989"/>
    </source>
</evidence>
<feature type="region of interest" description="Disordered" evidence="9">
    <location>
        <begin position="388"/>
        <end position="407"/>
    </location>
</feature>
<sequence length="1214" mass="138542">MRVWTILFGAIALVIWQGHADPAVAGGADPNQAVGAAPPAQQQNAQQAQQTNQNAAATNSDSQRLAQKAECHADIQNFCSKIVAQLPQGEVLSDMAALECLQDAAYNEATNLQPACAQAVWEYKIAITQDLRFIGAIRQFCQPEIEKNPKIKECTLDERPGYGLSCMMDHAHEIEQNSQCFQFLVRTERVAFSDFRLVAPFVEQCSALISGLGCGTLTKPTKHQNVRVPHSQGSTLECLIEKLVNVPREPEKMKLVQGISKECRHQVMRIAELQSDDFHLDRPMFFACRNAREKYCHDLAAGEGKVFQCLMSHKEDSDMEPECGKILSERAGLMGQDYRLAHPLTKGCANEMQAYKCIPQAGFEKSLNFHLSWVLLCLENGLHHFKQTQHEKQQAEADKKPIPEQPNLMPYTEECQHEMMGYRQMMVQEFRMSPELVMSCAQEIDKFCSPKGDIETEGKTIHCLMGHAQARDEKKVVGPQCRNALQTLMKVADIGSNYKVDKVLYASCRPLIDGKCSQDAVSEASTLTCLMKNIDGPDMTDECEQRLVEVQYFMARDWSLDPQLYDSCHKEAVQRCSAVDNWHANAQAGQGKDFTVDPGPQVLACLYRAGYDEEHPLSPDCAQNVRRVLRTRAVRVNLIPEIEEFCRDALSEYCSTNVKPMEEMNCLQSQFETKQFKDKYPRCHDEVQKFTQMESKDTKLNRLLTRACRPVIDTYCVQFANEEIDHGDVMECLATHKDAQEMTPKCRSYVNHFELISLRDYHFSYRFQEACEPDIKQYCSAFGPDKGAIIRCLSNIMFEHRVLGEKKDLRKECKKELRVAYLQQEQVNFDDKSHMGEADPELTKKCGRDLERLKCFEQKSFEDVIECLRVDYDNLEPDCKAMIFQREKIEAVDNTFDDELQKGCKYDIGKFCSSQQGEKVLDCLSNMKIVRLLQKNCQKIVQERMLERVKDDRLNPGLLEACQFEAQEHCREDYNKINDHRYEKQQLGSIIASCLRTKFSQFGGKGIHLNPQCKDEVTKVILESEFDVQLDPALYKACKSTIPKHCSNAIISKSGNFDSVLECLKADFYTNQIQDADCARQLSRRTQESLVDIHLDPSLHEACSMDIQRICRDTIPGQSRIIMCLMDALQVPQITISSACRNKLTERQRLWNMAHDEYKMALPETWHDVYNIVANHPHRTSILTWLGGVLLVLLLLGCCCGRWTKRIHSELKNR</sequence>
<feature type="repeat" description="Cys-rich GLG1" evidence="8">
    <location>
        <begin position="258"/>
        <end position="318"/>
    </location>
</feature>
<accession>A0AAD4MU97</accession>
<dbReference type="GO" id="GO:0000139">
    <property type="term" value="C:Golgi membrane"/>
    <property type="evidence" value="ECO:0007669"/>
    <property type="project" value="InterPro"/>
</dbReference>
<comment type="subcellular location">
    <subcellularLocation>
        <location evidence="1">Membrane</location>
        <topology evidence="1">Single-pass type I membrane protein</topology>
    </subcellularLocation>
</comment>
<keyword evidence="13" id="KW-1185">Reference proteome</keyword>
<evidence type="ECO:0000256" key="3">
    <source>
        <dbReference type="ARBA" id="ARBA00022729"/>
    </source>
</evidence>
<dbReference type="Pfam" id="PF00839">
    <property type="entry name" value="Cys_rich_FGFR"/>
    <property type="match status" value="13"/>
</dbReference>
<keyword evidence="3 11" id="KW-0732">Signal</keyword>
<evidence type="ECO:0000256" key="4">
    <source>
        <dbReference type="ARBA" id="ARBA00022737"/>
    </source>
</evidence>
<dbReference type="AlphaFoldDB" id="A0AAD4MU97"/>
<keyword evidence="4" id="KW-0677">Repeat</keyword>
<evidence type="ECO:0000256" key="8">
    <source>
        <dbReference type="PROSITE-ProRule" id="PRU00622"/>
    </source>
</evidence>
<feature type="repeat" description="Cys-rich GLG1" evidence="8">
    <location>
        <begin position="476"/>
        <end position="538"/>
    </location>
</feature>
<dbReference type="PROSITE" id="PS51289">
    <property type="entry name" value="GLG1_C_RICH"/>
    <property type="match status" value="7"/>
</dbReference>
<feature type="repeat" description="Cys-rich GLG1" evidence="8">
    <location>
        <begin position="874"/>
        <end position="932"/>
    </location>
</feature>
<dbReference type="InterPro" id="IPR001893">
    <property type="entry name" value="Cys-rich_GLG1_repeat"/>
</dbReference>
<dbReference type="PANTHER" id="PTHR11884">
    <property type="entry name" value="SELECTIN LIGAND RELATED"/>
    <property type="match status" value="1"/>
</dbReference>
<keyword evidence="2 10" id="KW-0812">Transmembrane</keyword>
<protein>
    <submittedName>
        <fullName evidence="12">Cysteine rich repeat domain-containing protein</fullName>
    </submittedName>
</protein>
<keyword evidence="6 10" id="KW-0472">Membrane</keyword>
<keyword evidence="5 10" id="KW-1133">Transmembrane helix</keyword>
<feature type="repeat" description="Cys-rich GLG1" evidence="8">
    <location>
        <begin position="410"/>
        <end position="472"/>
    </location>
</feature>
<gene>
    <name evidence="12" type="ORF">DdX_12931</name>
</gene>
<feature type="repeat" description="Cys-rich GLG1" evidence="8">
    <location>
        <begin position="1008"/>
        <end position="1072"/>
    </location>
</feature>
<dbReference type="Proteomes" id="UP001201812">
    <property type="component" value="Unassembled WGS sequence"/>
</dbReference>
<reference evidence="12" key="1">
    <citation type="submission" date="2022-01" db="EMBL/GenBank/DDBJ databases">
        <title>Genome Sequence Resource for Two Populations of Ditylenchus destructor, the Migratory Endoparasitic Phytonematode.</title>
        <authorList>
            <person name="Zhang H."/>
            <person name="Lin R."/>
            <person name="Xie B."/>
        </authorList>
    </citation>
    <scope>NUCLEOTIDE SEQUENCE</scope>
    <source>
        <strain evidence="12">BazhouSP</strain>
    </source>
</reference>
<keyword evidence="7" id="KW-0325">Glycoprotein</keyword>
<evidence type="ECO:0000256" key="2">
    <source>
        <dbReference type="ARBA" id="ARBA00022692"/>
    </source>
</evidence>
<evidence type="ECO:0000256" key="10">
    <source>
        <dbReference type="SAM" id="Phobius"/>
    </source>
</evidence>
<feature type="chain" id="PRO_5042227880" evidence="11">
    <location>
        <begin position="21"/>
        <end position="1214"/>
    </location>
</feature>
<comment type="caution">
    <text evidence="12">The sequence shown here is derived from an EMBL/GenBank/DDBJ whole genome shotgun (WGS) entry which is preliminary data.</text>
</comment>
<evidence type="ECO:0000313" key="13">
    <source>
        <dbReference type="Proteomes" id="UP001201812"/>
    </source>
</evidence>
<feature type="repeat" description="Cys-rich GLG1" evidence="8">
    <location>
        <begin position="741"/>
        <end position="801"/>
    </location>
</feature>
<feature type="signal peptide" evidence="11">
    <location>
        <begin position="1"/>
        <end position="20"/>
    </location>
</feature>
<evidence type="ECO:0000313" key="12">
    <source>
        <dbReference type="EMBL" id="KAI1706472.1"/>
    </source>
</evidence>
<feature type="compositionally biased region" description="Basic and acidic residues" evidence="9">
    <location>
        <begin position="388"/>
        <end position="402"/>
    </location>
</feature>
<proteinExistence type="predicted"/>
<feature type="repeat" description="Cys-rich GLG1" evidence="8">
    <location>
        <begin position="1073"/>
        <end position="1133"/>
    </location>
</feature>
<feature type="transmembrane region" description="Helical" evidence="10">
    <location>
        <begin position="1182"/>
        <end position="1204"/>
    </location>
</feature>
<dbReference type="InterPro" id="IPR017873">
    <property type="entry name" value="Cys-rich_GLG1_repeat_euk"/>
</dbReference>
<dbReference type="PANTHER" id="PTHR11884:SF1">
    <property type="entry name" value="GOLGI APPARATUS PROTEIN 1"/>
    <property type="match status" value="1"/>
</dbReference>